<name>A0AA35W780_GEOBA</name>
<dbReference type="Gene3D" id="3.40.50.1100">
    <property type="match status" value="2"/>
</dbReference>
<organism evidence="10 11">
    <name type="scientific">Geodia barretti</name>
    <name type="common">Barrett's horny sponge</name>
    <dbReference type="NCBI Taxonomy" id="519541"/>
    <lineage>
        <taxon>Eukaryota</taxon>
        <taxon>Metazoa</taxon>
        <taxon>Porifera</taxon>
        <taxon>Demospongiae</taxon>
        <taxon>Heteroscleromorpha</taxon>
        <taxon>Tetractinellida</taxon>
        <taxon>Astrophorina</taxon>
        <taxon>Geodiidae</taxon>
        <taxon>Geodia</taxon>
    </lineage>
</organism>
<evidence type="ECO:0000256" key="8">
    <source>
        <dbReference type="ARBA" id="ARBA00049406"/>
    </source>
</evidence>
<comment type="cofactor">
    <cofactor evidence="1">
        <name>pyridoxal 5'-phosphate</name>
        <dbReference type="ChEBI" id="CHEBI:597326"/>
    </cofactor>
</comment>
<keyword evidence="11" id="KW-1185">Reference proteome</keyword>
<dbReference type="EC" id="4.3.1.17" evidence="3"/>
<evidence type="ECO:0000256" key="1">
    <source>
        <dbReference type="ARBA" id="ARBA00001933"/>
    </source>
</evidence>
<evidence type="ECO:0000256" key="7">
    <source>
        <dbReference type="ARBA" id="ARBA00042605"/>
    </source>
</evidence>
<evidence type="ECO:0000256" key="6">
    <source>
        <dbReference type="ARBA" id="ARBA00041766"/>
    </source>
</evidence>
<feature type="domain" description="Tryptophan synthase beta chain-like PALP" evidence="9">
    <location>
        <begin position="13"/>
        <end position="310"/>
    </location>
</feature>
<gene>
    <name evidence="10" type="ORF">GBAR_LOCUS4818</name>
</gene>
<proteinExistence type="inferred from homology"/>
<dbReference type="Pfam" id="PF00291">
    <property type="entry name" value="PALP"/>
    <property type="match status" value="1"/>
</dbReference>
<dbReference type="EMBL" id="CASHTH010000700">
    <property type="protein sequence ID" value="CAI8006611.1"/>
    <property type="molecule type" value="Genomic_DNA"/>
</dbReference>
<keyword evidence="5" id="KW-0456">Lyase</keyword>
<comment type="caution">
    <text evidence="10">The sequence shown here is derived from an EMBL/GenBank/DDBJ whole genome shotgun (WGS) entry which is preliminary data.</text>
</comment>
<dbReference type="Proteomes" id="UP001174909">
    <property type="component" value="Unassembled WGS sequence"/>
</dbReference>
<evidence type="ECO:0000259" key="9">
    <source>
        <dbReference type="Pfam" id="PF00291"/>
    </source>
</evidence>
<dbReference type="GO" id="GO:0004794">
    <property type="term" value="F:threonine deaminase activity"/>
    <property type="evidence" value="ECO:0007669"/>
    <property type="project" value="TreeGrafter"/>
</dbReference>
<dbReference type="GO" id="GO:0006567">
    <property type="term" value="P:L-threonine catabolic process"/>
    <property type="evidence" value="ECO:0007669"/>
    <property type="project" value="TreeGrafter"/>
</dbReference>
<dbReference type="GO" id="GO:0006565">
    <property type="term" value="P:L-serine catabolic process"/>
    <property type="evidence" value="ECO:0007669"/>
    <property type="project" value="TreeGrafter"/>
</dbReference>
<accession>A0AA35W780</accession>
<dbReference type="InterPro" id="IPR036052">
    <property type="entry name" value="TrpB-like_PALP_sf"/>
</dbReference>
<dbReference type="PANTHER" id="PTHR48078">
    <property type="entry name" value="THREONINE DEHYDRATASE, MITOCHONDRIAL-RELATED"/>
    <property type="match status" value="1"/>
</dbReference>
<dbReference type="InterPro" id="IPR050147">
    <property type="entry name" value="Ser/Thr_Dehydratase"/>
</dbReference>
<dbReference type="InterPro" id="IPR001926">
    <property type="entry name" value="TrpB-like_PALP"/>
</dbReference>
<evidence type="ECO:0000256" key="5">
    <source>
        <dbReference type="ARBA" id="ARBA00023239"/>
    </source>
</evidence>
<comment type="catalytic activity">
    <reaction evidence="8">
        <text>L-serine = pyruvate + NH4(+)</text>
        <dbReference type="Rhea" id="RHEA:19169"/>
        <dbReference type="ChEBI" id="CHEBI:15361"/>
        <dbReference type="ChEBI" id="CHEBI:28938"/>
        <dbReference type="ChEBI" id="CHEBI:33384"/>
        <dbReference type="EC" id="4.3.1.17"/>
    </reaction>
</comment>
<evidence type="ECO:0000256" key="2">
    <source>
        <dbReference type="ARBA" id="ARBA00010869"/>
    </source>
</evidence>
<keyword evidence="4" id="KW-0663">Pyridoxal phosphate</keyword>
<evidence type="ECO:0000256" key="3">
    <source>
        <dbReference type="ARBA" id="ARBA00012093"/>
    </source>
</evidence>
<dbReference type="PANTHER" id="PTHR48078:SF2">
    <property type="entry name" value="CATABOLIC L-SERINE_THREONINE DEHYDRATASE"/>
    <property type="match status" value="1"/>
</dbReference>
<evidence type="ECO:0000313" key="10">
    <source>
        <dbReference type="EMBL" id="CAI8006611.1"/>
    </source>
</evidence>
<dbReference type="GO" id="GO:0009097">
    <property type="term" value="P:isoleucine biosynthetic process"/>
    <property type="evidence" value="ECO:0007669"/>
    <property type="project" value="TreeGrafter"/>
</dbReference>
<dbReference type="GO" id="GO:0003941">
    <property type="term" value="F:L-serine ammonia-lyase activity"/>
    <property type="evidence" value="ECO:0007669"/>
    <property type="project" value="UniProtKB-EC"/>
</dbReference>
<reference evidence="10" key="1">
    <citation type="submission" date="2023-03" db="EMBL/GenBank/DDBJ databases">
        <authorList>
            <person name="Steffen K."/>
            <person name="Cardenas P."/>
        </authorList>
    </citation>
    <scope>NUCLEOTIDE SEQUENCE</scope>
</reference>
<evidence type="ECO:0000256" key="4">
    <source>
        <dbReference type="ARBA" id="ARBA00022898"/>
    </source>
</evidence>
<dbReference type="SUPFAM" id="SSF53686">
    <property type="entry name" value="Tryptophan synthase beta subunit-like PLP-dependent enzymes"/>
    <property type="match status" value="1"/>
</dbReference>
<comment type="similarity">
    <text evidence="2">Belongs to the serine/threonine dehydratase family.</text>
</comment>
<dbReference type="AlphaFoldDB" id="A0AA35W780"/>
<sequence length="326" mass="34995">MATSVPSPAKARQLYVRTPLLCSRKLSERVGANVWLKMESVQTSGSFKTRGLSNFAKKAVERGCTRFASSSGGNAGLAAAYIARQLGLPITVVVPETTPSFIADKLREEGAEVEVVGKVWDEANRRAMELAQQPGCELIHPFDHPDIWEGHASIVEEIQEQLQGVTPDLVVLSVGGGGLMNGVLEGMARVGWTQVPLLAIETQGAHSLNACVAAGEWVELDDITSIATCLGAKRVCERSYQWLSQHPVLTATVTDREAVSACINIADDHRVLVPPALWSSSGRTLYSISFGDGHSQTATPLKNVVAILCGGNGVNLETIQQWKKNI</sequence>
<evidence type="ECO:0000313" key="11">
    <source>
        <dbReference type="Proteomes" id="UP001174909"/>
    </source>
</evidence>
<protein>
    <recommendedName>
        <fullName evidence="3">L-serine ammonia-lyase</fullName>
        <ecNumber evidence="3">4.3.1.17</ecNumber>
    </recommendedName>
    <alternativeName>
        <fullName evidence="6">L-serine deaminase</fullName>
    </alternativeName>
    <alternativeName>
        <fullName evidence="7">L-threonine dehydratase</fullName>
    </alternativeName>
</protein>